<evidence type="ECO:0000313" key="5">
    <source>
        <dbReference type="EMBL" id="TPE58815.1"/>
    </source>
</evidence>
<dbReference type="GO" id="GO:0003677">
    <property type="term" value="F:DNA binding"/>
    <property type="evidence" value="ECO:0007669"/>
    <property type="project" value="UniProtKB-UniRule"/>
</dbReference>
<dbReference type="Pfam" id="PF21306">
    <property type="entry name" value="TetR_C_40"/>
    <property type="match status" value="1"/>
</dbReference>
<feature type="region of interest" description="Disordered" evidence="3">
    <location>
        <begin position="191"/>
        <end position="215"/>
    </location>
</feature>
<organism evidence="5 6">
    <name type="scientific">Sandaracinobacter neustonicus</name>
    <dbReference type="NCBI Taxonomy" id="1715348"/>
    <lineage>
        <taxon>Bacteria</taxon>
        <taxon>Pseudomonadati</taxon>
        <taxon>Pseudomonadota</taxon>
        <taxon>Alphaproteobacteria</taxon>
        <taxon>Sphingomonadales</taxon>
        <taxon>Sphingosinicellaceae</taxon>
        <taxon>Sandaracinobacter</taxon>
    </lineage>
</organism>
<dbReference type="Pfam" id="PF00440">
    <property type="entry name" value="TetR_N"/>
    <property type="match status" value="1"/>
</dbReference>
<reference evidence="5 6" key="1">
    <citation type="submission" date="2019-06" db="EMBL/GenBank/DDBJ databases">
        <authorList>
            <person name="Lee I."/>
            <person name="Jang G.I."/>
            <person name="Hwang C.Y."/>
        </authorList>
    </citation>
    <scope>NUCLEOTIDE SEQUENCE [LARGE SCALE GENOMIC DNA]</scope>
    <source>
        <strain evidence="5 6">PAMC 28131</strain>
    </source>
</reference>
<dbReference type="EMBL" id="VFSU01000034">
    <property type="protein sequence ID" value="TPE58815.1"/>
    <property type="molecule type" value="Genomic_DNA"/>
</dbReference>
<dbReference type="SUPFAM" id="SSF46689">
    <property type="entry name" value="Homeodomain-like"/>
    <property type="match status" value="1"/>
</dbReference>
<accession>A0A501XDZ5</accession>
<dbReference type="InterPro" id="IPR049513">
    <property type="entry name" value="TetR_C_40"/>
</dbReference>
<proteinExistence type="predicted"/>
<dbReference type="PANTHER" id="PTHR43479:SF11">
    <property type="entry name" value="ACREF_ENVCD OPERON REPRESSOR-RELATED"/>
    <property type="match status" value="1"/>
</dbReference>
<dbReference type="Proteomes" id="UP000319897">
    <property type="component" value="Unassembled WGS sequence"/>
</dbReference>
<gene>
    <name evidence="5" type="ORF">FJQ54_16030</name>
</gene>
<evidence type="ECO:0000313" key="6">
    <source>
        <dbReference type="Proteomes" id="UP000319897"/>
    </source>
</evidence>
<dbReference type="OrthoDB" id="9811084at2"/>
<comment type="caution">
    <text evidence="5">The sequence shown here is derived from an EMBL/GenBank/DDBJ whole genome shotgun (WGS) entry which is preliminary data.</text>
</comment>
<feature type="domain" description="HTH tetR-type" evidence="4">
    <location>
        <begin position="2"/>
        <end position="62"/>
    </location>
</feature>
<dbReference type="InterPro" id="IPR001647">
    <property type="entry name" value="HTH_TetR"/>
</dbReference>
<evidence type="ECO:0000256" key="1">
    <source>
        <dbReference type="ARBA" id="ARBA00023125"/>
    </source>
</evidence>
<sequence>MTSARRRMREAAIRLFAEKGSTQVSMSELAQAAGVARGTAHNNLESTDAFFREIASELADEMNDRITISSEGVSDPTRRLALAIRFYIRRAHEEPDWGRFLLRFAISEQALQAFWLGQPVQDLANGQQSGAFHFRPDQIPSAISFIAGSVLGAILLVLDGHRTWRDAGQDAVEFVLRAIGVPGEAAREQAISDLPPLRELPSPPTRSRKGDVAAA</sequence>
<feature type="DNA-binding region" description="H-T-H motif" evidence="2">
    <location>
        <begin position="25"/>
        <end position="44"/>
    </location>
</feature>
<evidence type="ECO:0000256" key="3">
    <source>
        <dbReference type="SAM" id="MobiDB-lite"/>
    </source>
</evidence>
<dbReference type="InterPro" id="IPR009057">
    <property type="entry name" value="Homeodomain-like_sf"/>
</dbReference>
<dbReference type="PROSITE" id="PS50977">
    <property type="entry name" value="HTH_TETR_2"/>
    <property type="match status" value="1"/>
</dbReference>
<dbReference type="PANTHER" id="PTHR43479">
    <property type="entry name" value="ACREF/ENVCD OPERON REPRESSOR-RELATED"/>
    <property type="match status" value="1"/>
</dbReference>
<dbReference type="AlphaFoldDB" id="A0A501XDZ5"/>
<keyword evidence="6" id="KW-1185">Reference proteome</keyword>
<evidence type="ECO:0000256" key="2">
    <source>
        <dbReference type="PROSITE-ProRule" id="PRU00335"/>
    </source>
</evidence>
<protein>
    <submittedName>
        <fullName evidence="5">TetR/AcrR family transcriptional regulator</fullName>
    </submittedName>
</protein>
<evidence type="ECO:0000259" key="4">
    <source>
        <dbReference type="PROSITE" id="PS50977"/>
    </source>
</evidence>
<name>A0A501XDZ5_9SPHN</name>
<keyword evidence="1 2" id="KW-0238">DNA-binding</keyword>
<dbReference type="InterPro" id="IPR050624">
    <property type="entry name" value="HTH-type_Tx_Regulator"/>
</dbReference>
<dbReference type="Gene3D" id="1.10.357.10">
    <property type="entry name" value="Tetracycline Repressor, domain 2"/>
    <property type="match status" value="1"/>
</dbReference>